<feature type="transmembrane region" description="Helical" evidence="9">
    <location>
        <begin position="266"/>
        <end position="286"/>
    </location>
</feature>
<sequence>MGSQEVLISPPSSGGASAPPDQRRARTVSVPHYAWGPVSLVAGGVAVLLLLTAGRWGLSGDELYFLSAGKNYPAWGYPDQPPMLPMLARAMDVLFGDSLLGMRLPAIAATLVAVFATAAISREMGGRTRAQVLAALTVATSFQFVQSGHLLATSTIDPPCWALVAWLVVRWVRTRGGWALFGAALVTAFALQVKFLIPIWWLAIAAAALVFGPRNLVTRPALWIGAIVAVAVNGPTLWWQAQHGWPQFEIASSISHLYAGGGRFELLPVTLLSAGVGGALLLLYGLWSLLSSAKLVQYRFLGWAVLATTAFFLVTGGQVYYLAGIYAVCWAAGVTALQHRRDSSGHSIWRWAAVPIYVVGAALVVQSSFADATSPMPAQANAVIDVYEQLPAATREHTVIMPVSHGLAGAVDRYGPQRGVPRSYSGAQGYWYFGAPPESARNVVFVGYKQEMLQRYFTSVQQVGTVPDVGTGDPGDEGKPIWVATGLRTTWADTWPAFRMMKLNVD</sequence>
<keyword evidence="6 9" id="KW-1133">Transmembrane helix</keyword>
<feature type="transmembrane region" description="Helical" evidence="9">
    <location>
        <begin position="221"/>
        <end position="239"/>
    </location>
</feature>
<dbReference type="InterPro" id="IPR050297">
    <property type="entry name" value="LipidA_mod_glycosyltrf_83"/>
</dbReference>
<reference evidence="11 12" key="1">
    <citation type="submission" date="2020-08" db="EMBL/GenBank/DDBJ databases">
        <title>Genomic Encyclopedia of Archaeal and Bacterial Type Strains, Phase II (KMG-II): from individual species to whole genera.</title>
        <authorList>
            <person name="Goeker M."/>
        </authorList>
    </citation>
    <scope>NUCLEOTIDE SEQUENCE [LARGE SCALE GENOMIC DNA]</scope>
    <source>
        <strain evidence="11 12">DSM 43850</strain>
    </source>
</reference>
<evidence type="ECO:0000256" key="1">
    <source>
        <dbReference type="ARBA" id="ARBA00004651"/>
    </source>
</evidence>
<evidence type="ECO:0000256" key="8">
    <source>
        <dbReference type="SAM" id="MobiDB-lite"/>
    </source>
</evidence>
<keyword evidence="3" id="KW-0328">Glycosyltransferase</keyword>
<dbReference type="RefSeq" id="WP_182839087.1">
    <property type="nucleotide sequence ID" value="NZ_BAAABQ010000016.1"/>
</dbReference>
<dbReference type="PANTHER" id="PTHR33908:SF11">
    <property type="entry name" value="MEMBRANE PROTEIN"/>
    <property type="match status" value="1"/>
</dbReference>
<feature type="transmembrane region" description="Helical" evidence="9">
    <location>
        <begin position="176"/>
        <end position="209"/>
    </location>
</feature>
<keyword evidence="2" id="KW-1003">Cell membrane</keyword>
<keyword evidence="12" id="KW-1185">Reference proteome</keyword>
<dbReference type="InterPro" id="IPR038731">
    <property type="entry name" value="RgtA/B/C-like"/>
</dbReference>
<feature type="transmembrane region" description="Helical" evidence="9">
    <location>
        <begin position="33"/>
        <end position="56"/>
    </location>
</feature>
<evidence type="ECO:0000256" key="3">
    <source>
        <dbReference type="ARBA" id="ARBA00022676"/>
    </source>
</evidence>
<evidence type="ECO:0000256" key="6">
    <source>
        <dbReference type="ARBA" id="ARBA00022989"/>
    </source>
</evidence>
<keyword evidence="4" id="KW-0808">Transferase</keyword>
<dbReference type="Pfam" id="PF13231">
    <property type="entry name" value="PMT_2"/>
    <property type="match status" value="1"/>
</dbReference>
<organism evidence="11 12">
    <name type="scientific">Kutzneria viridogrisea</name>
    <dbReference type="NCBI Taxonomy" id="47990"/>
    <lineage>
        <taxon>Bacteria</taxon>
        <taxon>Bacillati</taxon>
        <taxon>Actinomycetota</taxon>
        <taxon>Actinomycetes</taxon>
        <taxon>Pseudonocardiales</taxon>
        <taxon>Pseudonocardiaceae</taxon>
        <taxon>Kutzneria</taxon>
    </lineage>
</organism>
<evidence type="ECO:0000256" key="5">
    <source>
        <dbReference type="ARBA" id="ARBA00022692"/>
    </source>
</evidence>
<accession>A0ABR6BQQ7</accession>
<feature type="region of interest" description="Disordered" evidence="8">
    <location>
        <begin position="1"/>
        <end position="23"/>
    </location>
</feature>
<evidence type="ECO:0000256" key="4">
    <source>
        <dbReference type="ARBA" id="ARBA00022679"/>
    </source>
</evidence>
<gene>
    <name evidence="11" type="ORF">BC739_006131</name>
</gene>
<evidence type="ECO:0000256" key="2">
    <source>
        <dbReference type="ARBA" id="ARBA00022475"/>
    </source>
</evidence>
<feature type="transmembrane region" description="Helical" evidence="9">
    <location>
        <begin position="298"/>
        <end position="314"/>
    </location>
</feature>
<dbReference type="PANTHER" id="PTHR33908">
    <property type="entry name" value="MANNOSYLTRANSFERASE YKCB-RELATED"/>
    <property type="match status" value="1"/>
</dbReference>
<feature type="compositionally biased region" description="Low complexity" evidence="8">
    <location>
        <begin position="9"/>
        <end position="20"/>
    </location>
</feature>
<protein>
    <recommendedName>
        <fullName evidence="10">Glycosyltransferase RgtA/B/C/D-like domain-containing protein</fullName>
    </recommendedName>
</protein>
<comment type="subcellular location">
    <subcellularLocation>
        <location evidence="1">Cell membrane</location>
        <topology evidence="1">Multi-pass membrane protein</topology>
    </subcellularLocation>
</comment>
<dbReference type="EMBL" id="JACJID010000004">
    <property type="protein sequence ID" value="MBA8928914.1"/>
    <property type="molecule type" value="Genomic_DNA"/>
</dbReference>
<keyword evidence="7 9" id="KW-0472">Membrane</keyword>
<evidence type="ECO:0000256" key="9">
    <source>
        <dbReference type="SAM" id="Phobius"/>
    </source>
</evidence>
<feature type="transmembrane region" description="Helical" evidence="9">
    <location>
        <begin position="349"/>
        <end position="369"/>
    </location>
</feature>
<evidence type="ECO:0000313" key="11">
    <source>
        <dbReference type="EMBL" id="MBA8928914.1"/>
    </source>
</evidence>
<feature type="transmembrane region" description="Helical" evidence="9">
    <location>
        <begin position="100"/>
        <end position="120"/>
    </location>
</feature>
<evidence type="ECO:0000313" key="12">
    <source>
        <dbReference type="Proteomes" id="UP000517916"/>
    </source>
</evidence>
<dbReference type="Proteomes" id="UP000517916">
    <property type="component" value="Unassembled WGS sequence"/>
</dbReference>
<evidence type="ECO:0000256" key="7">
    <source>
        <dbReference type="ARBA" id="ARBA00023136"/>
    </source>
</evidence>
<keyword evidence="5 9" id="KW-0812">Transmembrane</keyword>
<feature type="domain" description="Glycosyltransferase RgtA/B/C/D-like" evidence="10">
    <location>
        <begin position="79"/>
        <end position="239"/>
    </location>
</feature>
<evidence type="ECO:0000259" key="10">
    <source>
        <dbReference type="Pfam" id="PF13231"/>
    </source>
</evidence>
<proteinExistence type="predicted"/>
<comment type="caution">
    <text evidence="11">The sequence shown here is derived from an EMBL/GenBank/DDBJ whole genome shotgun (WGS) entry which is preliminary data.</text>
</comment>
<name>A0ABR6BQQ7_9PSEU</name>